<protein>
    <recommendedName>
        <fullName evidence="4">Chaperone NapD</fullName>
    </recommendedName>
    <alternativeName>
        <fullName evidence="4">NapA signal peptide-binding chaperone NapD</fullName>
    </alternativeName>
</protein>
<evidence type="ECO:0000256" key="5">
    <source>
        <dbReference type="SAM" id="MobiDB-lite"/>
    </source>
</evidence>
<sequence>MSWLLPAPAAVTASASAPPMPCASPLPPSRSPPMQDDVHISGLVVHSRPLQAQAIADTLQAMPGVVLHGGTDTGKLVVTLETGTEDEIVARLNAIQMLDGVLAASLVFHHFEPALPKGPSHGCLAP</sequence>
<comment type="subunit">
    <text evidence="4">Interacts with the cytoplasmic NapA precursor.</text>
</comment>
<dbReference type="OrthoDB" id="7306089at2"/>
<dbReference type="GO" id="GO:0005737">
    <property type="term" value="C:cytoplasm"/>
    <property type="evidence" value="ECO:0007669"/>
    <property type="project" value="UniProtKB-SubCell"/>
</dbReference>
<dbReference type="Pfam" id="PF03927">
    <property type="entry name" value="NapD"/>
    <property type="match status" value="1"/>
</dbReference>
<feature type="region of interest" description="Disordered" evidence="5">
    <location>
        <begin position="14"/>
        <end position="37"/>
    </location>
</feature>
<comment type="function">
    <text evidence="4">Chaperone for NapA, the catalytic subunit of the periplasmic nitrate reductase. It binds directly and specifically to the twin-arginine signal peptide of NapA, preventing premature interaction with the Tat translocase and premature export.</text>
</comment>
<keyword evidence="7" id="KW-1185">Reference proteome</keyword>
<evidence type="ECO:0000256" key="2">
    <source>
        <dbReference type="ARBA" id="ARBA00022490"/>
    </source>
</evidence>
<evidence type="ECO:0000313" key="7">
    <source>
        <dbReference type="Proteomes" id="UP000325255"/>
    </source>
</evidence>
<accession>A0A5M6IMA2</accession>
<proteinExistence type="inferred from homology"/>
<dbReference type="Proteomes" id="UP000325255">
    <property type="component" value="Unassembled WGS sequence"/>
</dbReference>
<comment type="similarity">
    <text evidence="4">Belongs to the NapD family.</text>
</comment>
<comment type="subcellular location">
    <subcellularLocation>
        <location evidence="1 4">Cytoplasm</location>
    </subcellularLocation>
</comment>
<keyword evidence="2 4" id="KW-0963">Cytoplasm</keyword>
<evidence type="ECO:0000256" key="1">
    <source>
        <dbReference type="ARBA" id="ARBA00004496"/>
    </source>
</evidence>
<dbReference type="AlphaFoldDB" id="A0A5M6IMA2"/>
<evidence type="ECO:0000313" key="6">
    <source>
        <dbReference type="EMBL" id="KAA5609423.1"/>
    </source>
</evidence>
<dbReference type="EMBL" id="VWPK01000051">
    <property type="protein sequence ID" value="KAA5609423.1"/>
    <property type="molecule type" value="Genomic_DNA"/>
</dbReference>
<evidence type="ECO:0000256" key="3">
    <source>
        <dbReference type="ARBA" id="ARBA00023186"/>
    </source>
</evidence>
<dbReference type="PANTHER" id="PTHR38603:SF1">
    <property type="entry name" value="CHAPERONE NAPD"/>
    <property type="match status" value="1"/>
</dbReference>
<organism evidence="6 7">
    <name type="scientific">Rhodovastum atsumiense</name>
    <dbReference type="NCBI Taxonomy" id="504468"/>
    <lineage>
        <taxon>Bacteria</taxon>
        <taxon>Pseudomonadati</taxon>
        <taxon>Pseudomonadota</taxon>
        <taxon>Alphaproteobacteria</taxon>
        <taxon>Acetobacterales</taxon>
        <taxon>Acetobacteraceae</taxon>
        <taxon>Rhodovastum</taxon>
    </lineage>
</organism>
<dbReference type="GO" id="GO:0005048">
    <property type="term" value="F:signal sequence binding"/>
    <property type="evidence" value="ECO:0007669"/>
    <property type="project" value="UniProtKB-UniRule"/>
</dbReference>
<dbReference type="PANTHER" id="PTHR38603">
    <property type="entry name" value="CHAPERONE NAPD"/>
    <property type="match status" value="1"/>
</dbReference>
<dbReference type="Gene3D" id="3.30.70.920">
    <property type="match status" value="1"/>
</dbReference>
<gene>
    <name evidence="4" type="primary">napD</name>
    <name evidence="6" type="ORF">F1189_24430</name>
</gene>
<feature type="compositionally biased region" description="Pro residues" evidence="5">
    <location>
        <begin position="18"/>
        <end position="31"/>
    </location>
</feature>
<name>A0A5M6IMA2_9PROT</name>
<keyword evidence="3 4" id="KW-0143">Chaperone</keyword>
<comment type="caution">
    <text evidence="6">The sequence shown here is derived from an EMBL/GenBank/DDBJ whole genome shotgun (WGS) entry which is preliminary data.</text>
</comment>
<dbReference type="GO" id="GO:0051224">
    <property type="term" value="P:negative regulation of protein transport"/>
    <property type="evidence" value="ECO:0007669"/>
    <property type="project" value="UniProtKB-UniRule"/>
</dbReference>
<dbReference type="InterPro" id="IPR005623">
    <property type="entry name" value="Chaperone_NapD_NO3_reduct"/>
</dbReference>
<dbReference type="HAMAP" id="MF_02200">
    <property type="entry name" value="NapD"/>
    <property type="match status" value="1"/>
</dbReference>
<reference evidence="6 7" key="1">
    <citation type="submission" date="2019-09" db="EMBL/GenBank/DDBJ databases">
        <title>Genome sequence of Rhodovastum atsumiense, a diverse member of the Acetobacteraceae family of non-sulfur purple photosynthetic bacteria.</title>
        <authorList>
            <person name="Meyer T."/>
            <person name="Kyndt J."/>
        </authorList>
    </citation>
    <scope>NUCLEOTIDE SEQUENCE [LARGE SCALE GENOMIC DNA]</scope>
    <source>
        <strain evidence="6 7">DSM 21279</strain>
    </source>
</reference>
<evidence type="ECO:0000256" key="4">
    <source>
        <dbReference type="HAMAP-Rule" id="MF_02200"/>
    </source>
</evidence>